<dbReference type="RefSeq" id="WP_248480952.1">
    <property type="nucleotide sequence ID" value="NZ_JALPRF010000016.1"/>
</dbReference>
<dbReference type="Proteomes" id="UP001202180">
    <property type="component" value="Unassembled WGS sequence"/>
</dbReference>
<gene>
    <name evidence="3" type="ORF">M0L20_29720</name>
</gene>
<keyword evidence="1" id="KW-0812">Transmembrane</keyword>
<evidence type="ECO:0000256" key="1">
    <source>
        <dbReference type="SAM" id="Phobius"/>
    </source>
</evidence>
<dbReference type="InterPro" id="IPR050739">
    <property type="entry name" value="MFP"/>
</dbReference>
<name>A0ABT0HV47_9BACT</name>
<accession>A0ABT0HV47</accession>
<feature type="domain" description="AprE-like beta-barrel" evidence="2">
    <location>
        <begin position="334"/>
        <end position="414"/>
    </location>
</feature>
<keyword evidence="1" id="KW-1133">Transmembrane helix</keyword>
<dbReference type="PRINTS" id="PR01490">
    <property type="entry name" value="RTXTOXIND"/>
</dbReference>
<evidence type="ECO:0000313" key="4">
    <source>
        <dbReference type="Proteomes" id="UP001202180"/>
    </source>
</evidence>
<sequence length="433" mass="50026">MRDRELDMPVENDVYVEHIEKKYDKSFRLLIKLNAITVSVIAIVIAYFGIIISYPDVVSGEMIIRSNIKPQPIIPVIDSKISRQVKFDGDHVNLNDIIFYLETLADYKEVENLKSWLSDLTNLLTGSNFLNYKYTTKYLRNLGELQQNYETFYMNFNLIKSNINENSYIDRIKTLNIELDEFKKLDSSLNKQRLYLNSDLKLSKEEYDAYVLLEKDKVASKFELNSYESRYISKRNSIEQLNTTIISNRLNISNKQKELYDFKASINEKRLLLLELIGKLKSDIVTWESVHTIVAPTSGVVRMTKPINVGDIITRSKNYVFIVNDTGGYEGELLVAQDNFGKIQVSQPVLIKLNSYPSHEYGSVMGVVNQISYVANADEKKFLVLIKIPSNGETSYGRKVVLKNGMTATADVVTIRSNFFQRVFYNYRKMLRQ</sequence>
<dbReference type="Pfam" id="PF26002">
    <property type="entry name" value="Beta-barrel_AprE"/>
    <property type="match status" value="1"/>
</dbReference>
<keyword evidence="4" id="KW-1185">Reference proteome</keyword>
<feature type="transmembrane region" description="Helical" evidence="1">
    <location>
        <begin position="29"/>
        <end position="54"/>
    </location>
</feature>
<dbReference type="InterPro" id="IPR058982">
    <property type="entry name" value="Beta-barrel_AprE"/>
</dbReference>
<evidence type="ECO:0000259" key="2">
    <source>
        <dbReference type="Pfam" id="PF26002"/>
    </source>
</evidence>
<organism evidence="3 4">
    <name type="scientific">Spirosoma liriopis</name>
    <dbReference type="NCBI Taxonomy" id="2937440"/>
    <lineage>
        <taxon>Bacteria</taxon>
        <taxon>Pseudomonadati</taxon>
        <taxon>Bacteroidota</taxon>
        <taxon>Cytophagia</taxon>
        <taxon>Cytophagales</taxon>
        <taxon>Cytophagaceae</taxon>
        <taxon>Spirosoma</taxon>
    </lineage>
</organism>
<dbReference type="Gene3D" id="2.40.30.170">
    <property type="match status" value="1"/>
</dbReference>
<keyword evidence="1" id="KW-0472">Membrane</keyword>
<protein>
    <recommendedName>
        <fullName evidence="2">AprE-like beta-barrel domain-containing protein</fullName>
    </recommendedName>
</protein>
<comment type="caution">
    <text evidence="3">The sequence shown here is derived from an EMBL/GenBank/DDBJ whole genome shotgun (WGS) entry which is preliminary data.</text>
</comment>
<evidence type="ECO:0000313" key="3">
    <source>
        <dbReference type="EMBL" id="MCK8496082.1"/>
    </source>
</evidence>
<dbReference type="EMBL" id="JALPRF010000016">
    <property type="protein sequence ID" value="MCK8496082.1"/>
    <property type="molecule type" value="Genomic_DNA"/>
</dbReference>
<dbReference type="PANTHER" id="PTHR30386">
    <property type="entry name" value="MEMBRANE FUSION SUBUNIT OF EMRAB-TOLC MULTIDRUG EFFLUX PUMP"/>
    <property type="match status" value="1"/>
</dbReference>
<proteinExistence type="predicted"/>
<dbReference type="PANTHER" id="PTHR30386:SF28">
    <property type="entry name" value="EXPORTED PROTEIN"/>
    <property type="match status" value="1"/>
</dbReference>
<reference evidence="3 4" key="1">
    <citation type="submission" date="2022-04" db="EMBL/GenBank/DDBJ databases">
        <title>Spirosoma sp. strain RP8 genome sequencing and assembly.</title>
        <authorList>
            <person name="Jung Y."/>
        </authorList>
    </citation>
    <scope>NUCLEOTIDE SEQUENCE [LARGE SCALE GENOMIC DNA]</scope>
    <source>
        <strain evidence="3 4">RP8</strain>
    </source>
</reference>